<dbReference type="GO" id="GO:0016747">
    <property type="term" value="F:acyltransferase activity, transferring groups other than amino-acyl groups"/>
    <property type="evidence" value="ECO:0007669"/>
    <property type="project" value="InterPro"/>
</dbReference>
<feature type="region of interest" description="Disordered" evidence="1">
    <location>
        <begin position="1"/>
        <end position="30"/>
    </location>
</feature>
<dbReference type="PROSITE" id="PS51186">
    <property type="entry name" value="GNAT"/>
    <property type="match status" value="1"/>
</dbReference>
<comment type="caution">
    <text evidence="4">The sequence shown here is derived from an EMBL/GenBank/DDBJ whole genome shotgun (WGS) entry which is preliminary data.</text>
</comment>
<dbReference type="Gene3D" id="3.40.630.30">
    <property type="match status" value="1"/>
</dbReference>
<evidence type="ECO:0000259" key="2">
    <source>
        <dbReference type="PROSITE" id="PS51186"/>
    </source>
</evidence>
<dbReference type="InterPro" id="IPR000182">
    <property type="entry name" value="GNAT_dom"/>
</dbReference>
<feature type="domain" description="N-acetyltransferase" evidence="2">
    <location>
        <begin position="25"/>
        <end position="182"/>
    </location>
</feature>
<dbReference type="InterPro" id="IPR016181">
    <property type="entry name" value="Acyl_CoA_acyltransferase"/>
</dbReference>
<dbReference type="Proteomes" id="UP001209412">
    <property type="component" value="Unassembled WGS sequence"/>
</dbReference>
<evidence type="ECO:0000313" key="6">
    <source>
        <dbReference type="Proteomes" id="UP001242288"/>
    </source>
</evidence>
<evidence type="ECO:0000313" key="3">
    <source>
        <dbReference type="EMBL" id="MCX4149928.1"/>
    </source>
</evidence>
<reference evidence="4" key="1">
    <citation type="submission" date="2022-06" db="EMBL/GenBank/DDBJ databases">
        <title>PHB producers.</title>
        <authorList>
            <person name="Besaury L."/>
        </authorList>
    </citation>
    <scope>NUCLEOTIDE SEQUENCE</scope>
    <source>
        <strain evidence="4 5">SEWS6</strain>
    </source>
</reference>
<accession>A0AAP5BJ43</accession>
<organism evidence="4 6">
    <name type="scientific">Paraburkholderia madseniana</name>
    <dbReference type="NCBI Taxonomy" id="2599607"/>
    <lineage>
        <taxon>Bacteria</taxon>
        <taxon>Pseudomonadati</taxon>
        <taxon>Pseudomonadota</taxon>
        <taxon>Betaproteobacteria</taxon>
        <taxon>Burkholderiales</taxon>
        <taxon>Burkholderiaceae</taxon>
        <taxon>Paraburkholderia</taxon>
    </lineage>
</organism>
<dbReference type="EMBL" id="JAMXWF010000035">
    <property type="protein sequence ID" value="MDQ6411746.1"/>
    <property type="molecule type" value="Genomic_DNA"/>
</dbReference>
<sequence>MGQAKQRGARDQRMAQAKQRVNDAPRMTDPTDTLKAFQNALRDGLFTPERCELDRELFVHLDHPNGKPRFTYVRLEGETVTSLGVFVVVEPIEGVACFHLGYAVPPVYRGHGFASDLVLAAIGEMRHGFGRAGVKNFCIEAVVGADNAASQRVAEKIGFGEPKEITDQVRGKPALQYVLQVNT</sequence>
<proteinExistence type="predicted"/>
<dbReference type="EMBL" id="JAPKHW010000035">
    <property type="protein sequence ID" value="MCX4149928.1"/>
    <property type="molecule type" value="Genomic_DNA"/>
</dbReference>
<dbReference type="AlphaFoldDB" id="A0AAP5BJ43"/>
<dbReference type="SUPFAM" id="SSF55729">
    <property type="entry name" value="Acyl-CoA N-acyltransferases (Nat)"/>
    <property type="match status" value="1"/>
</dbReference>
<dbReference type="Pfam" id="PF13302">
    <property type="entry name" value="Acetyltransf_3"/>
    <property type="match status" value="1"/>
</dbReference>
<protein>
    <submittedName>
        <fullName evidence="4">GNAT family N-acetyltransferase</fullName>
    </submittedName>
</protein>
<dbReference type="Proteomes" id="UP001242288">
    <property type="component" value="Unassembled WGS sequence"/>
</dbReference>
<evidence type="ECO:0000313" key="4">
    <source>
        <dbReference type="EMBL" id="MDQ6411746.1"/>
    </source>
</evidence>
<gene>
    <name evidence="4" type="ORF">NIE36_31815</name>
    <name evidence="3" type="ORF">OSB80_31880</name>
</gene>
<evidence type="ECO:0000256" key="1">
    <source>
        <dbReference type="SAM" id="MobiDB-lite"/>
    </source>
</evidence>
<name>A0AAP5BJ43_9BURK</name>
<keyword evidence="5" id="KW-1185">Reference proteome</keyword>
<evidence type="ECO:0000313" key="5">
    <source>
        <dbReference type="Proteomes" id="UP001209412"/>
    </source>
</evidence>
<dbReference type="RefSeq" id="WP_266260722.1">
    <property type="nucleotide sequence ID" value="NZ_JAMXWF010000035.1"/>
</dbReference>